<keyword evidence="2" id="KW-0680">Restriction system</keyword>
<protein>
    <submittedName>
        <fullName evidence="6">Type I restriction enzyme S subunit</fullName>
    </submittedName>
</protein>
<accession>A0A5S5B545</accession>
<dbReference type="Pfam" id="PF01420">
    <property type="entry name" value="Methylase_S"/>
    <property type="match status" value="2"/>
</dbReference>
<keyword evidence="4" id="KW-0175">Coiled coil</keyword>
<evidence type="ECO:0000313" key="6">
    <source>
        <dbReference type="EMBL" id="TYP62039.1"/>
    </source>
</evidence>
<feature type="domain" description="Type I restriction modification DNA specificity" evidence="5">
    <location>
        <begin position="83"/>
        <end position="241"/>
    </location>
</feature>
<dbReference type="Gene3D" id="3.90.220.20">
    <property type="entry name" value="DNA methylase specificity domains"/>
    <property type="match status" value="2"/>
</dbReference>
<gene>
    <name evidence="6" type="ORF">A9A72_124790</name>
</gene>
<keyword evidence="3" id="KW-0238">DNA-binding</keyword>
<evidence type="ECO:0000256" key="4">
    <source>
        <dbReference type="SAM" id="Coils"/>
    </source>
</evidence>
<dbReference type="PANTHER" id="PTHR43140:SF1">
    <property type="entry name" value="TYPE I RESTRICTION ENZYME ECOKI SPECIFICITY SUBUNIT"/>
    <property type="match status" value="1"/>
</dbReference>
<dbReference type="InterPro" id="IPR000055">
    <property type="entry name" value="Restrct_endonuc_typeI_TRD"/>
</dbReference>
<dbReference type="CDD" id="cd17266">
    <property type="entry name" value="RMtype1_S_Sau1132ORF3780P-TRD2-CR2_like"/>
    <property type="match status" value="1"/>
</dbReference>
<proteinExistence type="inferred from homology"/>
<dbReference type="PANTHER" id="PTHR43140">
    <property type="entry name" value="TYPE-1 RESTRICTION ENZYME ECOKI SPECIFICITY PROTEIN"/>
    <property type="match status" value="1"/>
</dbReference>
<evidence type="ECO:0000256" key="2">
    <source>
        <dbReference type="ARBA" id="ARBA00022747"/>
    </source>
</evidence>
<organism evidence="6 7">
    <name type="scientific">Stutzerimonas stutzeri</name>
    <name type="common">Pseudomonas stutzeri</name>
    <dbReference type="NCBI Taxonomy" id="316"/>
    <lineage>
        <taxon>Bacteria</taxon>
        <taxon>Pseudomonadati</taxon>
        <taxon>Pseudomonadota</taxon>
        <taxon>Gammaproteobacteria</taxon>
        <taxon>Pseudomonadales</taxon>
        <taxon>Pseudomonadaceae</taxon>
        <taxon>Stutzerimonas</taxon>
    </lineage>
</organism>
<feature type="coiled-coil region" evidence="4">
    <location>
        <begin position="493"/>
        <end position="520"/>
    </location>
</feature>
<feature type="domain" description="Type I restriction modification DNA specificity" evidence="5">
    <location>
        <begin position="354"/>
        <end position="508"/>
    </location>
</feature>
<evidence type="ECO:0000256" key="1">
    <source>
        <dbReference type="ARBA" id="ARBA00010923"/>
    </source>
</evidence>
<dbReference type="GO" id="GO:0009307">
    <property type="term" value="P:DNA restriction-modification system"/>
    <property type="evidence" value="ECO:0007669"/>
    <property type="project" value="UniProtKB-KW"/>
</dbReference>
<dbReference type="InterPro" id="IPR044946">
    <property type="entry name" value="Restrct_endonuc_typeI_TRD_sf"/>
</dbReference>
<dbReference type="SUPFAM" id="SSF116734">
    <property type="entry name" value="DNA methylase specificity domain"/>
    <property type="match status" value="2"/>
</dbReference>
<dbReference type="CDD" id="cd17262">
    <property type="entry name" value="RMtype1_S_Aco12261I-TRD2-CR2"/>
    <property type="match status" value="1"/>
</dbReference>
<dbReference type="GO" id="GO:0003677">
    <property type="term" value="F:DNA binding"/>
    <property type="evidence" value="ECO:0007669"/>
    <property type="project" value="UniProtKB-KW"/>
</dbReference>
<evidence type="ECO:0000259" key="5">
    <source>
        <dbReference type="Pfam" id="PF01420"/>
    </source>
</evidence>
<comment type="similarity">
    <text evidence="1">Belongs to the type-I restriction system S methylase family.</text>
</comment>
<dbReference type="InterPro" id="IPR051212">
    <property type="entry name" value="Type-I_RE_S_subunit"/>
</dbReference>
<comment type="caution">
    <text evidence="6">The sequence shown here is derived from an EMBL/GenBank/DDBJ whole genome shotgun (WGS) entry which is preliminary data.</text>
</comment>
<dbReference type="AlphaFoldDB" id="A0A5S5B545"/>
<evidence type="ECO:0000313" key="7">
    <source>
        <dbReference type="Proteomes" id="UP000324282"/>
    </source>
</evidence>
<dbReference type="RefSeq" id="WP_011912642.1">
    <property type="nucleotide sequence ID" value="NZ_CP098731.1"/>
</dbReference>
<evidence type="ECO:0000256" key="3">
    <source>
        <dbReference type="ARBA" id="ARBA00023125"/>
    </source>
</evidence>
<dbReference type="EMBL" id="VNHQ01000014">
    <property type="protein sequence ID" value="TYP62039.1"/>
    <property type="molecule type" value="Genomic_DNA"/>
</dbReference>
<dbReference type="OrthoDB" id="398435at2"/>
<name>A0A5S5B545_STUST</name>
<dbReference type="Proteomes" id="UP000324282">
    <property type="component" value="Unassembled WGS sequence"/>
</dbReference>
<sequence length="527" mass="58171">MTALLTDNLSLLAGAPNGIKKLRELILELAVRGKLVPQDPSDEPASELLNLLITEARDTTGRGKAKRQALPEVCESEQPYILPNGWAWGRLGDVTEILDSLRRPVTKQDRKPGPYPYYGASGVVDYVSAYIFDEPLVLVGEDGAKWGVGERTAFSITGKTWVNNHAHVLRPKRDAVCDDYLVISLTAQDLSQFITGMTVPKLNQARLTSIGIPLPPLAEQHRIVAKVDELMALCDRLEAQQADAESAHALLVQALLHSLTQAADAEDFAASWQRLAEHFHTLFTTESSIDALKQTLLQLAVMGKLVPQDPNDEPASELLQRIAVERLDREGSRRSKSQVELREIDGSEKKFELPAGWEWVRLQQIVSVSSGDGLVSAKMNTEGSVPVYGGNGVTGHHDRQNVEKETLVIGRVGYYCGSIHLTPASAWVTDNALIVRFSERNIDKSFLFWLLKGTNLKEQENATAQPVISGRKIYPIVLAIPPLAEQRRIVAKLNQLMVLCDQLKTRLTQARRLNEQLATALVEQAVA</sequence>
<reference evidence="6 7" key="1">
    <citation type="submission" date="2019-07" db="EMBL/GenBank/DDBJ databases">
        <title>Deep subsurface shale carbon reservoir microbial communities from Ohio and West Virginia, USA.</title>
        <authorList>
            <person name="Wrighton K."/>
        </authorList>
    </citation>
    <scope>NUCLEOTIDE SEQUENCE [LARGE SCALE GENOMIC DNA]</scope>
    <source>
        <strain evidence="6 7">NP_8Ht</strain>
    </source>
</reference>